<dbReference type="Proteomes" id="UP000800035">
    <property type="component" value="Unassembled WGS sequence"/>
</dbReference>
<sequence length="436" mass="47402">MGTSMGKSPHDIDSGSTADPEQPVFGTVEELGYDQVYRRVFKTIVNVSLVFAFSSPLSAILLVGSFPLTYGGYWGLTWGWAIPAIVFFPQALAVSELSSSMPINGAFYWWTAALAPPRLSRPLSFAFGWFSMLSGITSMASSAWATASALSVSISMLKPGVDFTNAQVMGIAFAFTLLRASMTLLGTEKIEKIFMACETSLCQRIEATRPLLHYGIGAIIVEPLQSAGGIVPATREFLQFLRAAANTLNAVLIFDEVVTSRLHYHGLQRYYDVAPDLTALGKYVGGGFSSGCFGGRRDIMLQFDPATVNHLTHSGTFNNNVFTMTVGIAGMKLLTPDEISRLNALGDRVRAGINERTRVGHLDDLQAIGFGSLIGLRFSGSAGEKLLDVFYFEMLKKNVVVGRRGFIMLNLMHEDVHVEQLLAAVSEIVDVMPHQV</sequence>
<keyword evidence="5" id="KW-0472">Membrane</keyword>
<accession>A0A6A5UC17</accession>
<evidence type="ECO:0000256" key="4">
    <source>
        <dbReference type="SAM" id="MobiDB-lite"/>
    </source>
</evidence>
<dbReference type="GO" id="GO:0022857">
    <property type="term" value="F:transmembrane transporter activity"/>
    <property type="evidence" value="ECO:0007669"/>
    <property type="project" value="InterPro"/>
</dbReference>
<proteinExistence type="inferred from homology"/>
<reference evidence="6" key="1">
    <citation type="journal article" date="2020" name="Stud. Mycol.">
        <title>101 Dothideomycetes genomes: a test case for predicting lifestyles and emergence of pathogens.</title>
        <authorList>
            <person name="Haridas S."/>
            <person name="Albert R."/>
            <person name="Binder M."/>
            <person name="Bloem J."/>
            <person name="Labutti K."/>
            <person name="Salamov A."/>
            <person name="Andreopoulos B."/>
            <person name="Baker S."/>
            <person name="Barry K."/>
            <person name="Bills G."/>
            <person name="Bluhm B."/>
            <person name="Cannon C."/>
            <person name="Castanera R."/>
            <person name="Culley D."/>
            <person name="Daum C."/>
            <person name="Ezra D."/>
            <person name="Gonzalez J."/>
            <person name="Henrissat B."/>
            <person name="Kuo A."/>
            <person name="Liang C."/>
            <person name="Lipzen A."/>
            <person name="Lutzoni F."/>
            <person name="Magnuson J."/>
            <person name="Mondo S."/>
            <person name="Nolan M."/>
            <person name="Ohm R."/>
            <person name="Pangilinan J."/>
            <person name="Park H.-J."/>
            <person name="Ramirez L."/>
            <person name="Alfaro M."/>
            <person name="Sun H."/>
            <person name="Tritt A."/>
            <person name="Yoshinaga Y."/>
            <person name="Zwiers L.-H."/>
            <person name="Turgeon B."/>
            <person name="Goodwin S."/>
            <person name="Spatafora J."/>
            <person name="Crous P."/>
            <person name="Grigoriev I."/>
        </authorList>
    </citation>
    <scope>NUCLEOTIDE SEQUENCE</scope>
    <source>
        <strain evidence="6">CBS 675.92</strain>
    </source>
</reference>
<dbReference type="InterPro" id="IPR015422">
    <property type="entry name" value="PyrdxlP-dep_Trfase_small"/>
</dbReference>
<dbReference type="PANTHER" id="PTHR43713">
    <property type="entry name" value="GLUTAMATE-1-SEMIALDEHYDE 2,1-AMINOMUTASE"/>
    <property type="match status" value="1"/>
</dbReference>
<evidence type="ECO:0000313" key="6">
    <source>
        <dbReference type="EMBL" id="KAF1960436.1"/>
    </source>
</evidence>
<organism evidence="6 7">
    <name type="scientific">Byssothecium circinans</name>
    <dbReference type="NCBI Taxonomy" id="147558"/>
    <lineage>
        <taxon>Eukaryota</taxon>
        <taxon>Fungi</taxon>
        <taxon>Dikarya</taxon>
        <taxon>Ascomycota</taxon>
        <taxon>Pezizomycotina</taxon>
        <taxon>Dothideomycetes</taxon>
        <taxon>Pleosporomycetidae</taxon>
        <taxon>Pleosporales</taxon>
        <taxon>Massarineae</taxon>
        <taxon>Massarinaceae</taxon>
        <taxon>Byssothecium</taxon>
    </lineage>
</organism>
<feature type="transmembrane region" description="Helical" evidence="5">
    <location>
        <begin position="44"/>
        <end position="66"/>
    </location>
</feature>
<keyword evidence="6" id="KW-0808">Transferase</keyword>
<gene>
    <name evidence="6" type="ORF">CC80DRAFT_544881</name>
</gene>
<dbReference type="GO" id="GO:0008483">
    <property type="term" value="F:transaminase activity"/>
    <property type="evidence" value="ECO:0007669"/>
    <property type="project" value="InterPro"/>
</dbReference>
<dbReference type="InterPro" id="IPR005814">
    <property type="entry name" value="Aminotrans_3"/>
</dbReference>
<evidence type="ECO:0000313" key="7">
    <source>
        <dbReference type="Proteomes" id="UP000800035"/>
    </source>
</evidence>
<dbReference type="EMBL" id="ML976983">
    <property type="protein sequence ID" value="KAF1960436.1"/>
    <property type="molecule type" value="Genomic_DNA"/>
</dbReference>
<dbReference type="Gene3D" id="3.90.1150.10">
    <property type="entry name" value="Aspartate Aminotransferase, domain 1"/>
    <property type="match status" value="1"/>
</dbReference>
<dbReference type="Pfam" id="PF00202">
    <property type="entry name" value="Aminotran_3"/>
    <property type="match status" value="1"/>
</dbReference>
<dbReference type="InterPro" id="IPR015421">
    <property type="entry name" value="PyrdxlP-dep_Trfase_major"/>
</dbReference>
<dbReference type="GO" id="GO:0030170">
    <property type="term" value="F:pyridoxal phosphate binding"/>
    <property type="evidence" value="ECO:0007669"/>
    <property type="project" value="InterPro"/>
</dbReference>
<dbReference type="GO" id="GO:0016020">
    <property type="term" value="C:membrane"/>
    <property type="evidence" value="ECO:0007669"/>
    <property type="project" value="UniProtKB-SubCell"/>
</dbReference>
<feature type="transmembrane region" description="Helical" evidence="5">
    <location>
        <begin position="72"/>
        <end position="94"/>
    </location>
</feature>
<dbReference type="SUPFAM" id="SSF53383">
    <property type="entry name" value="PLP-dependent transferases"/>
    <property type="match status" value="1"/>
</dbReference>
<dbReference type="InterPro" id="IPR015424">
    <property type="entry name" value="PyrdxlP-dep_Trfase"/>
</dbReference>
<keyword evidence="5" id="KW-0812">Transmembrane</keyword>
<evidence type="ECO:0000256" key="3">
    <source>
        <dbReference type="RuleBase" id="RU003560"/>
    </source>
</evidence>
<evidence type="ECO:0000256" key="2">
    <source>
        <dbReference type="ARBA" id="ARBA00022898"/>
    </source>
</evidence>
<name>A0A6A5UC17_9PLEO</name>
<comment type="similarity">
    <text evidence="3">Belongs to the class-III pyridoxal-phosphate-dependent aminotransferase family.</text>
</comment>
<feature type="region of interest" description="Disordered" evidence="4">
    <location>
        <begin position="1"/>
        <end position="23"/>
    </location>
</feature>
<dbReference type="PANTHER" id="PTHR43713:SF3">
    <property type="entry name" value="GLUTAMATE-1-SEMIALDEHYDE 2,1-AMINOMUTASE 1, CHLOROPLASTIC-RELATED"/>
    <property type="match status" value="1"/>
</dbReference>
<dbReference type="OrthoDB" id="425114at2759"/>
<evidence type="ECO:0000256" key="1">
    <source>
        <dbReference type="ARBA" id="ARBA00001933"/>
    </source>
</evidence>
<dbReference type="AlphaFoldDB" id="A0A6A5UC17"/>
<keyword evidence="2 3" id="KW-0663">Pyridoxal phosphate</keyword>
<feature type="transmembrane region" description="Helical" evidence="5">
    <location>
        <begin position="126"/>
        <end position="146"/>
    </location>
</feature>
<keyword evidence="7" id="KW-1185">Reference proteome</keyword>
<comment type="cofactor">
    <cofactor evidence="1">
        <name>pyridoxal 5'-phosphate</name>
        <dbReference type="ChEBI" id="CHEBI:597326"/>
    </cofactor>
</comment>
<keyword evidence="5" id="KW-1133">Transmembrane helix</keyword>
<evidence type="ECO:0000256" key="5">
    <source>
        <dbReference type="SAM" id="Phobius"/>
    </source>
</evidence>
<dbReference type="Gene3D" id="3.40.640.10">
    <property type="entry name" value="Type I PLP-dependent aspartate aminotransferase-like (Major domain)"/>
    <property type="match status" value="1"/>
</dbReference>
<protein>
    <submittedName>
        <fullName evidence="6">PLP-dependent transferase</fullName>
    </submittedName>
</protein>